<organism evidence="4 5">
    <name type="scientific">Halomonas cupida</name>
    <dbReference type="NCBI Taxonomy" id="44933"/>
    <lineage>
        <taxon>Bacteria</taxon>
        <taxon>Pseudomonadati</taxon>
        <taxon>Pseudomonadota</taxon>
        <taxon>Gammaproteobacteria</taxon>
        <taxon>Oceanospirillales</taxon>
        <taxon>Halomonadaceae</taxon>
        <taxon>Halomonas</taxon>
    </lineage>
</organism>
<dbReference type="InterPro" id="IPR015943">
    <property type="entry name" value="WD40/YVTN_repeat-like_dom_sf"/>
</dbReference>
<reference evidence="4 5" key="1">
    <citation type="submission" date="2016-11" db="EMBL/GenBank/DDBJ databases">
        <authorList>
            <person name="Jaros S."/>
            <person name="Januszkiewicz K."/>
            <person name="Wedrychowicz H."/>
        </authorList>
    </citation>
    <scope>NUCLEOTIDE SEQUENCE [LARGE SCALE GENOMIC DNA]</scope>
    <source>
        <strain evidence="4 5">DSM 4740</strain>
    </source>
</reference>
<dbReference type="GO" id="GO:0006006">
    <property type="term" value="P:glucose metabolic process"/>
    <property type="evidence" value="ECO:0007669"/>
    <property type="project" value="UniProtKB-KW"/>
</dbReference>
<evidence type="ECO:0000256" key="3">
    <source>
        <dbReference type="SAM" id="SignalP"/>
    </source>
</evidence>
<evidence type="ECO:0000313" key="4">
    <source>
        <dbReference type="EMBL" id="SHM45891.1"/>
    </source>
</evidence>
<name>A0A1M7IYW1_9GAMM</name>
<keyword evidence="2" id="KW-0313">Glucose metabolism</keyword>
<dbReference type="Pfam" id="PF10282">
    <property type="entry name" value="Lactonase"/>
    <property type="match status" value="2"/>
</dbReference>
<dbReference type="PANTHER" id="PTHR30344:SF1">
    <property type="entry name" value="6-PHOSPHOGLUCONOLACTONASE"/>
    <property type="match status" value="1"/>
</dbReference>
<protein>
    <submittedName>
        <fullName evidence="4">6-phosphogluconolactonase, cycloisomerase 2 family</fullName>
    </submittedName>
</protein>
<proteinExistence type="inferred from homology"/>
<dbReference type="GO" id="GO:0017057">
    <property type="term" value="F:6-phosphogluconolactonase activity"/>
    <property type="evidence" value="ECO:0007669"/>
    <property type="project" value="TreeGrafter"/>
</dbReference>
<evidence type="ECO:0000313" key="5">
    <source>
        <dbReference type="Proteomes" id="UP000184123"/>
    </source>
</evidence>
<dbReference type="InterPro" id="IPR019405">
    <property type="entry name" value="Lactonase_7-beta_prop"/>
</dbReference>
<dbReference type="EMBL" id="FRCA01000008">
    <property type="protein sequence ID" value="SHM45891.1"/>
    <property type="molecule type" value="Genomic_DNA"/>
</dbReference>
<keyword evidence="2" id="KW-0119">Carbohydrate metabolism</keyword>
<gene>
    <name evidence="4" type="ORF">SAMN05660971_03036</name>
</gene>
<dbReference type="Proteomes" id="UP000184123">
    <property type="component" value="Unassembled WGS sequence"/>
</dbReference>
<feature type="chain" id="PRO_5009927057" evidence="3">
    <location>
        <begin position="21"/>
        <end position="421"/>
    </location>
</feature>
<dbReference type="GO" id="GO:0016853">
    <property type="term" value="F:isomerase activity"/>
    <property type="evidence" value="ECO:0007669"/>
    <property type="project" value="UniProtKB-KW"/>
</dbReference>
<accession>A0A1M7IYW1</accession>
<dbReference type="AlphaFoldDB" id="A0A1M7IYW1"/>
<dbReference type="SUPFAM" id="SSF51004">
    <property type="entry name" value="C-terminal (heme d1) domain of cytochrome cd1-nitrite reductase"/>
    <property type="match status" value="1"/>
</dbReference>
<keyword evidence="4" id="KW-0413">Isomerase</keyword>
<comment type="similarity">
    <text evidence="1">Belongs to the cycloisomerase 2 family.</text>
</comment>
<dbReference type="InterPro" id="IPR011048">
    <property type="entry name" value="Haem_d1_sf"/>
</dbReference>
<keyword evidence="3" id="KW-0732">Signal</keyword>
<feature type="signal peptide" evidence="3">
    <location>
        <begin position="1"/>
        <end position="20"/>
    </location>
</feature>
<sequence length="421" mass="45741">MNMRWLIGMVLLVFSLSSAADDVTGGVYIASNNEDENSIVAWRQHADGSLSPVGEYGTGGAGTGDANGIDPLISSYGLWRSWDNRYLLVVNIGDGTVSSLRVQDDLSLQLTSVVAAGGKKPNSIDSWRDLVYIASVGDREDGTGPGNVVGYRLGDQGQLEKIPGSMRLLTGEPASIEFTEDGKYLIVAEFNTGVIHSWAVQGDGQLSEQPVSSIDSPTTSEERFFALPVGTKLVTREDGSSTFLVTETRYVTQDFQFHPSSEESRAKYPFLQEHESQTGSMTSYNVDAQGQLSIISPDVITGDDIWGGQQAACWVTTSRNGEYAWTANSHTSSLSTFRLDPQDGSLELAQEITFQAEDYNEFFLDMDLSADGNYVNILSGNTGKTWVFRINHDNGDLEVVGAWPGGPQVHSYGLVTIPHYQ</sequence>
<dbReference type="Gene3D" id="2.130.10.10">
    <property type="entry name" value="YVTN repeat-like/Quinoprotein amine dehydrogenase"/>
    <property type="match status" value="3"/>
</dbReference>
<dbReference type="PANTHER" id="PTHR30344">
    <property type="entry name" value="6-PHOSPHOGLUCONOLACTONASE-RELATED"/>
    <property type="match status" value="1"/>
</dbReference>
<evidence type="ECO:0000256" key="2">
    <source>
        <dbReference type="ARBA" id="ARBA00022526"/>
    </source>
</evidence>
<dbReference type="InterPro" id="IPR050282">
    <property type="entry name" value="Cycloisomerase_2"/>
</dbReference>
<evidence type="ECO:0000256" key="1">
    <source>
        <dbReference type="ARBA" id="ARBA00005564"/>
    </source>
</evidence>